<evidence type="ECO:0000313" key="2">
    <source>
        <dbReference type="Proteomes" id="UP000281553"/>
    </source>
</evidence>
<gene>
    <name evidence="1" type="ORF">DILT_LOCUS9485</name>
</gene>
<proteinExistence type="predicted"/>
<dbReference type="Proteomes" id="UP000281553">
    <property type="component" value="Unassembled WGS sequence"/>
</dbReference>
<evidence type="ECO:0000313" key="1">
    <source>
        <dbReference type="EMBL" id="VDN13654.1"/>
    </source>
</evidence>
<keyword evidence="2" id="KW-1185">Reference proteome</keyword>
<name>A0A3P7LAD4_DIBLA</name>
<dbReference type="AlphaFoldDB" id="A0A3P7LAD4"/>
<sequence>MLNIKSCSPEDYPDLAALRCELEGFLQEHATEYNLAAEKANGILAGLMS</sequence>
<protein>
    <submittedName>
        <fullName evidence="1">Uncharacterized protein</fullName>
    </submittedName>
</protein>
<dbReference type="EMBL" id="UYRU01056982">
    <property type="protein sequence ID" value="VDN13654.1"/>
    <property type="molecule type" value="Genomic_DNA"/>
</dbReference>
<reference evidence="1 2" key="1">
    <citation type="submission" date="2018-11" db="EMBL/GenBank/DDBJ databases">
        <authorList>
            <consortium name="Pathogen Informatics"/>
        </authorList>
    </citation>
    <scope>NUCLEOTIDE SEQUENCE [LARGE SCALE GENOMIC DNA]</scope>
</reference>
<accession>A0A3P7LAD4</accession>
<organism evidence="1 2">
    <name type="scientific">Dibothriocephalus latus</name>
    <name type="common">Fish tapeworm</name>
    <name type="synonym">Diphyllobothrium latum</name>
    <dbReference type="NCBI Taxonomy" id="60516"/>
    <lineage>
        <taxon>Eukaryota</taxon>
        <taxon>Metazoa</taxon>
        <taxon>Spiralia</taxon>
        <taxon>Lophotrochozoa</taxon>
        <taxon>Platyhelminthes</taxon>
        <taxon>Cestoda</taxon>
        <taxon>Eucestoda</taxon>
        <taxon>Diphyllobothriidea</taxon>
        <taxon>Diphyllobothriidae</taxon>
        <taxon>Dibothriocephalus</taxon>
    </lineage>
</organism>